<feature type="compositionally biased region" description="Pro residues" evidence="1">
    <location>
        <begin position="190"/>
        <end position="206"/>
    </location>
</feature>
<name>A0A7C3V476_9BACT</name>
<sequence length="405" mass="44294">MKFSWWTLPAMAGRSFGRKVGVAFLLLWIGSVIIGASQALALGVEVRNLGLSRVGERTMLTVLLSRPASPRVSPYAGANQTQLVVEFPQASAAALPPEVAGDQELVKDVKTEVASTGVKIILNMFPGRPYLLQKETVSLKSGAALFQLSLRPDFNAPPATPPPATAYPAPPEPSPQTAPGGPVAQEETPAPAPYPEPAAPSFSAPPPSGEYAEIYRLIPQARGLWDFLRRDGWTVAKSQTFDSPGKRLSQAFTLTNSRFPDMSVRIAHVPPSGPGAPAINIVDLAMDRLTGGAADEYRMMRHLSFGQIRSKYEDIGDFFEDALKPLRVEIRKKCQELAERRSLFITDYLRQAVPQKPGLADEVLARIRKKVSPRFEGVQYTLSEHPLTILNLVDFTYIRIYYLGG</sequence>
<comment type="caution">
    <text evidence="2">The sequence shown here is derived from an EMBL/GenBank/DDBJ whole genome shotgun (WGS) entry which is preliminary data.</text>
</comment>
<evidence type="ECO:0008006" key="3">
    <source>
        <dbReference type="Google" id="ProtNLM"/>
    </source>
</evidence>
<dbReference type="EMBL" id="DTMF01000087">
    <property type="protein sequence ID" value="HGF33415.1"/>
    <property type="molecule type" value="Genomic_DNA"/>
</dbReference>
<accession>A0A7C3V476</accession>
<proteinExistence type="predicted"/>
<reference evidence="2" key="1">
    <citation type="journal article" date="2020" name="mSystems">
        <title>Genome- and Community-Level Interaction Insights into Carbon Utilization and Element Cycling Functions of Hydrothermarchaeota in Hydrothermal Sediment.</title>
        <authorList>
            <person name="Zhou Z."/>
            <person name="Liu Y."/>
            <person name="Xu W."/>
            <person name="Pan J."/>
            <person name="Luo Z.H."/>
            <person name="Li M."/>
        </authorList>
    </citation>
    <scope>NUCLEOTIDE SEQUENCE [LARGE SCALE GENOMIC DNA]</scope>
    <source>
        <strain evidence="2">SpSt-897</strain>
    </source>
</reference>
<gene>
    <name evidence="2" type="ORF">ENW96_03360</name>
</gene>
<evidence type="ECO:0000256" key="1">
    <source>
        <dbReference type="SAM" id="MobiDB-lite"/>
    </source>
</evidence>
<evidence type="ECO:0000313" key="2">
    <source>
        <dbReference type="EMBL" id="HGF33415.1"/>
    </source>
</evidence>
<feature type="region of interest" description="Disordered" evidence="1">
    <location>
        <begin position="154"/>
        <end position="206"/>
    </location>
</feature>
<protein>
    <recommendedName>
        <fullName evidence="3">AMIN domain-containing protein</fullName>
    </recommendedName>
</protein>
<dbReference type="AlphaFoldDB" id="A0A7C3V476"/>
<organism evidence="2">
    <name type="scientific">Desulfobacca acetoxidans</name>
    <dbReference type="NCBI Taxonomy" id="60893"/>
    <lineage>
        <taxon>Bacteria</taxon>
        <taxon>Pseudomonadati</taxon>
        <taxon>Thermodesulfobacteriota</taxon>
        <taxon>Desulfobaccia</taxon>
        <taxon>Desulfobaccales</taxon>
        <taxon>Desulfobaccaceae</taxon>
        <taxon>Desulfobacca</taxon>
    </lineage>
</organism>
<feature type="compositionally biased region" description="Pro residues" evidence="1">
    <location>
        <begin position="158"/>
        <end position="176"/>
    </location>
</feature>